<feature type="DNA-binding region" description="H-T-H motif" evidence="2">
    <location>
        <begin position="25"/>
        <end position="44"/>
    </location>
</feature>
<keyword evidence="5" id="KW-1185">Reference proteome</keyword>
<gene>
    <name evidence="4" type="ORF">AMD00_07145</name>
</gene>
<evidence type="ECO:0000256" key="1">
    <source>
        <dbReference type="ARBA" id="ARBA00023125"/>
    </source>
</evidence>
<dbReference type="RefSeq" id="WP_053416349.1">
    <property type="nucleotide sequence ID" value="NZ_LILB01000001.1"/>
</dbReference>
<dbReference type="Gene3D" id="1.10.357.10">
    <property type="entry name" value="Tetracycline Repressor, domain 2"/>
    <property type="match status" value="1"/>
</dbReference>
<name>A0A0M0LMA2_9BACL</name>
<proteinExistence type="predicted"/>
<dbReference type="InterPro" id="IPR009057">
    <property type="entry name" value="Homeodomain-like_sf"/>
</dbReference>
<reference evidence="5" key="1">
    <citation type="submission" date="2015-08" db="EMBL/GenBank/DDBJ databases">
        <title>Fjat-10028 dsm 16317.</title>
        <authorList>
            <person name="Liu B."/>
            <person name="Wang J."/>
            <person name="Zhu Y."/>
            <person name="Liu G."/>
            <person name="Chen Q."/>
            <person name="Chen Z."/>
            <person name="Lan J."/>
            <person name="Che J."/>
            <person name="Ge C."/>
            <person name="Shi H."/>
            <person name="Pan Z."/>
            <person name="Liu X."/>
        </authorList>
    </citation>
    <scope>NUCLEOTIDE SEQUENCE [LARGE SCALE GENOMIC DNA]</scope>
    <source>
        <strain evidence="5">DSM 16317</strain>
    </source>
</reference>
<comment type="caution">
    <text evidence="4">The sequence shown here is derived from an EMBL/GenBank/DDBJ whole genome shotgun (WGS) entry which is preliminary data.</text>
</comment>
<organism evidence="4 5">
    <name type="scientific">Viridibacillus arvi</name>
    <dbReference type="NCBI Taxonomy" id="263475"/>
    <lineage>
        <taxon>Bacteria</taxon>
        <taxon>Bacillati</taxon>
        <taxon>Bacillota</taxon>
        <taxon>Bacilli</taxon>
        <taxon>Bacillales</taxon>
        <taxon>Caryophanaceae</taxon>
        <taxon>Viridibacillus</taxon>
    </lineage>
</organism>
<evidence type="ECO:0000313" key="5">
    <source>
        <dbReference type="Proteomes" id="UP000036867"/>
    </source>
</evidence>
<dbReference type="GO" id="GO:0003677">
    <property type="term" value="F:DNA binding"/>
    <property type="evidence" value="ECO:0007669"/>
    <property type="project" value="UniProtKB-UniRule"/>
</dbReference>
<feature type="domain" description="HTH tetR-type" evidence="3">
    <location>
        <begin position="2"/>
        <end position="62"/>
    </location>
</feature>
<dbReference type="OrthoDB" id="9812993at2"/>
<dbReference type="EMBL" id="LILB01000001">
    <property type="protein sequence ID" value="KOO52174.1"/>
    <property type="molecule type" value="Genomic_DNA"/>
</dbReference>
<dbReference type="InterPro" id="IPR001647">
    <property type="entry name" value="HTH_TetR"/>
</dbReference>
<accession>A0A0M0LMA2</accession>
<dbReference type="PANTHER" id="PTHR43479:SF22">
    <property type="entry name" value="TRANSCRIPTIONAL REGULATOR, TETR FAMILY"/>
    <property type="match status" value="1"/>
</dbReference>
<evidence type="ECO:0000256" key="2">
    <source>
        <dbReference type="PROSITE-ProRule" id="PRU00335"/>
    </source>
</evidence>
<dbReference type="Proteomes" id="UP000036867">
    <property type="component" value="Unassembled WGS sequence"/>
</dbReference>
<dbReference type="GeneID" id="301135879"/>
<keyword evidence="1 2" id="KW-0238">DNA-binding</keyword>
<dbReference type="PRINTS" id="PR00455">
    <property type="entry name" value="HTHTETR"/>
</dbReference>
<dbReference type="PANTHER" id="PTHR43479">
    <property type="entry name" value="ACREF/ENVCD OPERON REPRESSOR-RELATED"/>
    <property type="match status" value="1"/>
</dbReference>
<dbReference type="Pfam" id="PF00440">
    <property type="entry name" value="TetR_N"/>
    <property type="match status" value="1"/>
</dbReference>
<dbReference type="PATRIC" id="fig|263475.3.peg.1883"/>
<dbReference type="STRING" id="263475.AMD00_07145"/>
<dbReference type="SUPFAM" id="SSF46689">
    <property type="entry name" value="Homeodomain-like"/>
    <property type="match status" value="1"/>
</dbReference>
<sequence>MNKRKKHVIEKTHELFIEKGYRDTSIQEILDHSGISKGSFYNYFPSKADLFKAVFKLVIAEIKEKMDKLLIGEDISDVDVFVEQVVLMMGANRQNKLQQLLDGVIVSNDPELIKFIKDFKFMFLKWVHGRFLNILPVEKQAYSFDCAIIYVGIIQNFRQTSKMLGERISDKEIAKYGMDRMMNILEDISREGIRLFTPEHVNNLFPEGNNEDSFDNELSFTTLGLRKEIEKIFINDESRRETYLKLLYFIQEELMNKEEPRAFLIESALSTLNNCTEINSTPHFIKFYRILIKMDYKVIE</sequence>
<dbReference type="PROSITE" id="PS50977">
    <property type="entry name" value="HTH_TETR_2"/>
    <property type="match status" value="1"/>
</dbReference>
<dbReference type="InterPro" id="IPR023772">
    <property type="entry name" value="DNA-bd_HTH_TetR-type_CS"/>
</dbReference>
<dbReference type="InterPro" id="IPR050624">
    <property type="entry name" value="HTH-type_Tx_Regulator"/>
</dbReference>
<protein>
    <submittedName>
        <fullName evidence="4">TetR family transcriptional regulator</fullName>
    </submittedName>
</protein>
<dbReference type="AlphaFoldDB" id="A0A0M0LMA2"/>
<evidence type="ECO:0000313" key="4">
    <source>
        <dbReference type="EMBL" id="KOO52174.1"/>
    </source>
</evidence>
<evidence type="ECO:0000259" key="3">
    <source>
        <dbReference type="PROSITE" id="PS50977"/>
    </source>
</evidence>
<dbReference type="PROSITE" id="PS01081">
    <property type="entry name" value="HTH_TETR_1"/>
    <property type="match status" value="1"/>
</dbReference>